<protein>
    <submittedName>
        <fullName evidence="1">Retrovirus-related Pol polyprotein from transposon TNT 1-94</fullName>
    </submittedName>
</protein>
<evidence type="ECO:0000313" key="2">
    <source>
        <dbReference type="Proteomes" id="UP000265520"/>
    </source>
</evidence>
<reference evidence="1 2" key="1">
    <citation type="journal article" date="2018" name="Front. Plant Sci.">
        <title>Red Clover (Trifolium pratense) and Zigzag Clover (T. medium) - A Picture of Genomic Similarities and Differences.</title>
        <authorList>
            <person name="Dluhosova J."/>
            <person name="Istvanek J."/>
            <person name="Nedelnik J."/>
            <person name="Repkova J."/>
        </authorList>
    </citation>
    <scope>NUCLEOTIDE SEQUENCE [LARGE SCALE GENOMIC DNA]</scope>
    <source>
        <strain evidence="2">cv. 10/8</strain>
        <tissue evidence="1">Leaf</tissue>
    </source>
</reference>
<proteinExistence type="predicted"/>
<dbReference type="Proteomes" id="UP000265520">
    <property type="component" value="Unassembled WGS sequence"/>
</dbReference>
<feature type="non-terminal residue" evidence="1">
    <location>
        <position position="137"/>
    </location>
</feature>
<name>A0A392QJE4_9FABA</name>
<dbReference type="PANTHER" id="PTHR35317:SF27">
    <property type="entry name" value="RETROVIRUS-RELATED POL POLYPROTEIN FROM TRANSPOSON TNT 1-94"/>
    <property type="match status" value="1"/>
</dbReference>
<comment type="caution">
    <text evidence="1">The sequence shown here is derived from an EMBL/GenBank/DDBJ whole genome shotgun (WGS) entry which is preliminary data.</text>
</comment>
<dbReference type="PANTHER" id="PTHR35317">
    <property type="entry name" value="OS04G0629600 PROTEIN"/>
    <property type="match status" value="1"/>
</dbReference>
<dbReference type="AlphaFoldDB" id="A0A392QJE4"/>
<evidence type="ECO:0000313" key="1">
    <source>
        <dbReference type="EMBL" id="MCI24014.1"/>
    </source>
</evidence>
<sequence>MAEHASFMPPSIPKFDGFYDHWAELIENLLRSKEYWSLIEHGIVVAPANATQDQTLAAEESKLKDLKVKNYLFQSIDRSILETILERSTSRDIWESMRRKYQGSTKVKRAQLQSLIRDFELLCMKEGESVDDFFKRT</sequence>
<organism evidence="1 2">
    <name type="scientific">Trifolium medium</name>
    <dbReference type="NCBI Taxonomy" id="97028"/>
    <lineage>
        <taxon>Eukaryota</taxon>
        <taxon>Viridiplantae</taxon>
        <taxon>Streptophyta</taxon>
        <taxon>Embryophyta</taxon>
        <taxon>Tracheophyta</taxon>
        <taxon>Spermatophyta</taxon>
        <taxon>Magnoliopsida</taxon>
        <taxon>eudicotyledons</taxon>
        <taxon>Gunneridae</taxon>
        <taxon>Pentapetalae</taxon>
        <taxon>rosids</taxon>
        <taxon>fabids</taxon>
        <taxon>Fabales</taxon>
        <taxon>Fabaceae</taxon>
        <taxon>Papilionoideae</taxon>
        <taxon>50 kb inversion clade</taxon>
        <taxon>NPAAA clade</taxon>
        <taxon>Hologalegina</taxon>
        <taxon>IRL clade</taxon>
        <taxon>Trifolieae</taxon>
        <taxon>Trifolium</taxon>
    </lineage>
</organism>
<keyword evidence="2" id="KW-1185">Reference proteome</keyword>
<dbReference type="EMBL" id="LXQA010139128">
    <property type="protein sequence ID" value="MCI24014.1"/>
    <property type="molecule type" value="Genomic_DNA"/>
</dbReference>
<accession>A0A392QJE4</accession>
<dbReference type="Pfam" id="PF14223">
    <property type="entry name" value="Retrotran_gag_2"/>
    <property type="match status" value="1"/>
</dbReference>